<name>A0A8C1XPF6_CYPCA</name>
<dbReference type="Proteomes" id="UP000694700">
    <property type="component" value="Unplaced"/>
</dbReference>
<evidence type="ECO:0000313" key="2">
    <source>
        <dbReference type="Ensembl" id="ENSCCRP00015083626.1"/>
    </source>
</evidence>
<proteinExistence type="inferred from homology"/>
<sequence>MKAVIRDLKVHWLITKITLNQVGYSIESCCFAFWCFPCFACATSRKHGECLCLPLLDGFGCIPPITMAMRVSMRSRYGIQGTIFNDCLYSTFCGICTWCQMSREMNVREQNVNLVHNRAK</sequence>
<dbReference type="AlphaFoldDB" id="A0A8C1XPF6"/>
<dbReference type="InterPro" id="IPR006461">
    <property type="entry name" value="PLAC_motif_containing"/>
</dbReference>
<protein>
    <submittedName>
        <fullName evidence="2">Plac8 onzin related protein 5</fullName>
    </submittedName>
</protein>
<dbReference type="PANTHER" id="PTHR15907">
    <property type="entry name" value="DUF614 FAMILY PROTEIN-RELATED"/>
    <property type="match status" value="1"/>
</dbReference>
<dbReference type="NCBIfam" id="TIGR01571">
    <property type="entry name" value="A_thal_Cys_rich"/>
    <property type="match status" value="1"/>
</dbReference>
<evidence type="ECO:0000256" key="1">
    <source>
        <dbReference type="ARBA" id="ARBA00009024"/>
    </source>
</evidence>
<reference evidence="2" key="1">
    <citation type="submission" date="2025-08" db="UniProtKB">
        <authorList>
            <consortium name="Ensembl"/>
        </authorList>
    </citation>
    <scope>IDENTIFICATION</scope>
</reference>
<dbReference type="Pfam" id="PF04749">
    <property type="entry name" value="PLAC8"/>
    <property type="match status" value="1"/>
</dbReference>
<dbReference type="Ensembl" id="ENSCCRT00015086351.1">
    <property type="protein sequence ID" value="ENSCCRP00015083626.1"/>
    <property type="gene ID" value="ENSCCRG00015033766.1"/>
</dbReference>
<evidence type="ECO:0000313" key="3">
    <source>
        <dbReference type="Proteomes" id="UP000694700"/>
    </source>
</evidence>
<organism evidence="2 3">
    <name type="scientific">Cyprinus carpio</name>
    <name type="common">Common carp</name>
    <dbReference type="NCBI Taxonomy" id="7962"/>
    <lineage>
        <taxon>Eukaryota</taxon>
        <taxon>Metazoa</taxon>
        <taxon>Chordata</taxon>
        <taxon>Craniata</taxon>
        <taxon>Vertebrata</taxon>
        <taxon>Euteleostomi</taxon>
        <taxon>Actinopterygii</taxon>
        <taxon>Neopterygii</taxon>
        <taxon>Teleostei</taxon>
        <taxon>Ostariophysi</taxon>
        <taxon>Cypriniformes</taxon>
        <taxon>Cyprinidae</taxon>
        <taxon>Cyprininae</taxon>
        <taxon>Cyprinus</taxon>
    </lineage>
</organism>
<accession>A0A8C1XPF6</accession>
<comment type="similarity">
    <text evidence="1">Belongs to the cornifelin family.</text>
</comment>